<protein>
    <submittedName>
        <fullName evidence="4">Activating transcription factor 7-interacting protein 1</fullName>
    </submittedName>
</protein>
<feature type="compositionally biased region" description="Polar residues" evidence="1">
    <location>
        <begin position="183"/>
        <end position="195"/>
    </location>
</feature>
<evidence type="ECO:0000259" key="2">
    <source>
        <dbReference type="Pfam" id="PF16794"/>
    </source>
</evidence>
<dbReference type="InterPro" id="IPR056565">
    <property type="entry name" value="Fn3_ATF7IP"/>
</dbReference>
<dbReference type="OrthoDB" id="2434995at2759"/>
<dbReference type="GO" id="GO:0006355">
    <property type="term" value="P:regulation of DNA-templated transcription"/>
    <property type="evidence" value="ECO:0007669"/>
    <property type="project" value="TreeGrafter"/>
</dbReference>
<dbReference type="GeneID" id="105899897"/>
<dbReference type="CTD" id="80063"/>
<keyword evidence="3" id="KW-1185">Reference proteome</keyword>
<accession>A0A6P8FDR0</accession>
<sequence length="468" mass="50730">MNAMKRKRSPERPLSGQPKKLSEADVEEIVNRKVSIAMSKQEDTLKVLQQKIKEMDSPNFEDKIHQLKAHIQKVKRRGDAAMIYIRNLKAQGRILPVDQQSDVLLLSTTPPAENTAPGAVTSSRNSVSGDGSIDGVSSSENDIEDLGSAHSRRKAVGGFWQGWRGRMQVVDLTAEDILANSAEPSCSVTTSTPPRASNPIVPKAEMKSPSAPAEKSSDAPPQSVPTAQPAPDRGQTSPQSSVKAVKDEPKSPNPVSMQIKTEDIPYGISESSESAAEQQEATSTARVTTTPPVPASTPAQDNTADGKAAMKGAKDPKTKKILVRDASGQGNTWIQKLHPLPDRPFPSTVPAAAASKNIPQKLTLSVVRMTDSASPAICLMWQVAEVDPHGPEMDSYYIYGAQENLDDTFSRWTQIGHIMATALPMACRLSDYISHRRLCFVMVGKDKYGRYGPYSEVECIYARSARAS</sequence>
<reference evidence="4" key="1">
    <citation type="submission" date="2025-08" db="UniProtKB">
        <authorList>
            <consortium name="RefSeq"/>
        </authorList>
    </citation>
    <scope>IDENTIFICATION</scope>
</reference>
<evidence type="ECO:0000313" key="4">
    <source>
        <dbReference type="RefSeq" id="XP_031421855.1"/>
    </source>
</evidence>
<evidence type="ECO:0000313" key="3">
    <source>
        <dbReference type="Proteomes" id="UP000515152"/>
    </source>
</evidence>
<dbReference type="Proteomes" id="UP000515152">
    <property type="component" value="Chromosome 1"/>
</dbReference>
<feature type="region of interest" description="Disordered" evidence="1">
    <location>
        <begin position="1"/>
        <end position="24"/>
    </location>
</feature>
<feature type="region of interest" description="Disordered" evidence="1">
    <location>
        <begin position="183"/>
        <end position="315"/>
    </location>
</feature>
<feature type="compositionally biased region" description="Low complexity" evidence="1">
    <location>
        <begin position="269"/>
        <end position="290"/>
    </location>
</feature>
<dbReference type="GO" id="GO:0005634">
    <property type="term" value="C:nucleus"/>
    <property type="evidence" value="ECO:0007669"/>
    <property type="project" value="TreeGrafter"/>
</dbReference>
<dbReference type="GO" id="GO:0003712">
    <property type="term" value="F:transcription coregulator activity"/>
    <property type="evidence" value="ECO:0007669"/>
    <property type="project" value="TreeGrafter"/>
</dbReference>
<dbReference type="GO" id="GO:0005667">
    <property type="term" value="C:transcription regulator complex"/>
    <property type="evidence" value="ECO:0007669"/>
    <property type="project" value="TreeGrafter"/>
</dbReference>
<evidence type="ECO:0000256" key="1">
    <source>
        <dbReference type="SAM" id="MobiDB-lite"/>
    </source>
</evidence>
<dbReference type="KEGG" id="char:105899897"/>
<dbReference type="Pfam" id="PF16794">
    <property type="entry name" value="fn3_4"/>
    <property type="match status" value="1"/>
</dbReference>
<feature type="compositionally biased region" description="Low complexity" evidence="1">
    <location>
        <begin position="126"/>
        <end position="139"/>
    </location>
</feature>
<organism evidence="3 4">
    <name type="scientific">Clupea harengus</name>
    <name type="common">Atlantic herring</name>
    <dbReference type="NCBI Taxonomy" id="7950"/>
    <lineage>
        <taxon>Eukaryota</taxon>
        <taxon>Metazoa</taxon>
        <taxon>Chordata</taxon>
        <taxon>Craniata</taxon>
        <taxon>Vertebrata</taxon>
        <taxon>Euteleostomi</taxon>
        <taxon>Actinopterygii</taxon>
        <taxon>Neopterygii</taxon>
        <taxon>Teleostei</taxon>
        <taxon>Clupei</taxon>
        <taxon>Clupeiformes</taxon>
        <taxon>Clupeoidei</taxon>
        <taxon>Clupeidae</taxon>
        <taxon>Clupea</taxon>
    </lineage>
</organism>
<proteinExistence type="predicted"/>
<dbReference type="RefSeq" id="XP_031421855.1">
    <property type="nucleotide sequence ID" value="XM_031565995.2"/>
</dbReference>
<feature type="region of interest" description="Disordered" evidence="1">
    <location>
        <begin position="109"/>
        <end position="147"/>
    </location>
</feature>
<dbReference type="InterPro" id="IPR026085">
    <property type="entry name" value="ATF7-int"/>
</dbReference>
<dbReference type="PANTHER" id="PTHR23210">
    <property type="entry name" value="ACTIVATING TRANSCRIPTION FACTOR 7 INTERACTING PROTEIN"/>
    <property type="match status" value="1"/>
</dbReference>
<gene>
    <name evidence="4" type="primary">atf7ip2</name>
</gene>
<dbReference type="AlphaFoldDB" id="A0A6P8FDR0"/>
<feature type="domain" description="Activating transcription factor 7-interacting protein Fn3" evidence="2">
    <location>
        <begin position="357"/>
        <end position="458"/>
    </location>
</feature>
<name>A0A6P8FDR0_CLUHA</name>
<dbReference type="PANTHER" id="PTHR23210:SF26">
    <property type="entry name" value="ACTIVATING TRANSCRIPTION FACTOR 7-INTERACTING PROTEIN 1"/>
    <property type="match status" value="1"/>
</dbReference>